<dbReference type="EMBL" id="RDQH01000337">
    <property type="protein sequence ID" value="RXH85294.1"/>
    <property type="molecule type" value="Genomic_DNA"/>
</dbReference>
<evidence type="ECO:0000256" key="1">
    <source>
        <dbReference type="ARBA" id="ARBA00011926"/>
    </source>
</evidence>
<evidence type="ECO:0000256" key="3">
    <source>
        <dbReference type="ARBA" id="ARBA00022679"/>
    </source>
</evidence>
<dbReference type="InterPro" id="IPR039753">
    <property type="entry name" value="RG7MT1"/>
</dbReference>
<dbReference type="Gene3D" id="3.40.50.150">
    <property type="entry name" value="Vaccinia Virus protein VP39"/>
    <property type="match status" value="1"/>
</dbReference>
<dbReference type="AlphaFoldDB" id="A0A498ISX8"/>
<evidence type="ECO:0000256" key="4">
    <source>
        <dbReference type="ARBA" id="ARBA00022691"/>
    </source>
</evidence>
<dbReference type="GO" id="GO:0005634">
    <property type="term" value="C:nucleus"/>
    <property type="evidence" value="ECO:0007669"/>
    <property type="project" value="TreeGrafter"/>
</dbReference>
<keyword evidence="3" id="KW-0808">Transferase</keyword>
<keyword evidence="4" id="KW-0949">S-adenosyl-L-methionine</keyword>
<dbReference type="InterPro" id="IPR004971">
    <property type="entry name" value="mRNA_G-N7_MeTrfase_dom"/>
</dbReference>
<dbReference type="Proteomes" id="UP000290289">
    <property type="component" value="Chromosome 11"/>
</dbReference>
<reference evidence="9 10" key="1">
    <citation type="submission" date="2018-10" db="EMBL/GenBank/DDBJ databases">
        <title>A high-quality apple genome assembly.</title>
        <authorList>
            <person name="Hu J."/>
        </authorList>
    </citation>
    <scope>NUCLEOTIDE SEQUENCE [LARGE SCALE GENOMIC DNA]</scope>
    <source>
        <strain evidence="10">cv. HFTH1</strain>
        <tissue evidence="9">Young leaf</tissue>
    </source>
</reference>
<keyword evidence="5" id="KW-0694">RNA-binding</keyword>
<evidence type="ECO:0000256" key="2">
    <source>
        <dbReference type="ARBA" id="ARBA00022603"/>
    </source>
</evidence>
<dbReference type="GO" id="GO:0003723">
    <property type="term" value="F:RNA binding"/>
    <property type="evidence" value="ECO:0007669"/>
    <property type="project" value="UniProtKB-KW"/>
</dbReference>
<evidence type="ECO:0000256" key="5">
    <source>
        <dbReference type="ARBA" id="ARBA00022884"/>
    </source>
</evidence>
<feature type="domain" description="MRNA cap 0 methyltransferase" evidence="8">
    <location>
        <begin position="8"/>
        <end position="62"/>
    </location>
</feature>
<proteinExistence type="predicted"/>
<comment type="catalytic activity">
    <reaction evidence="7">
        <text>a 5'-end (5'-triphosphoguanosine)-ribonucleoside in mRNA + S-adenosyl-L-methionine = a 5'-end (N(7)-methyl 5'-triphosphoguanosine)-ribonucleoside in mRNA + S-adenosyl-L-homocysteine</text>
        <dbReference type="Rhea" id="RHEA:67008"/>
        <dbReference type="Rhea" id="RHEA-COMP:17166"/>
        <dbReference type="Rhea" id="RHEA-COMP:17167"/>
        <dbReference type="ChEBI" id="CHEBI:57856"/>
        <dbReference type="ChEBI" id="CHEBI:59789"/>
        <dbReference type="ChEBI" id="CHEBI:156461"/>
        <dbReference type="ChEBI" id="CHEBI:167617"/>
        <dbReference type="EC" id="2.1.1.56"/>
    </reaction>
</comment>
<evidence type="ECO:0000256" key="7">
    <source>
        <dbReference type="ARBA" id="ARBA00044712"/>
    </source>
</evidence>
<name>A0A498ISX8_MALDO</name>
<dbReference type="InterPro" id="IPR029063">
    <property type="entry name" value="SAM-dependent_MTases_sf"/>
</dbReference>
<dbReference type="EC" id="2.1.1.56" evidence="1"/>
<accession>A0A498ISX8</accession>
<keyword evidence="10" id="KW-1185">Reference proteome</keyword>
<evidence type="ECO:0000313" key="9">
    <source>
        <dbReference type="EMBL" id="RXH85294.1"/>
    </source>
</evidence>
<comment type="caution">
    <text evidence="9">The sequence shown here is derived from an EMBL/GenBank/DDBJ whole genome shotgun (WGS) entry which is preliminary data.</text>
</comment>
<sequence length="65" mass="6886">MPIPTVLMDKTLAEEAAVDIVSCQFALHYSCYTEGRVQRTLANVSAMLGPGPPGGTSIGTMAERM</sequence>
<dbReference type="PANTHER" id="PTHR12189:SF2">
    <property type="entry name" value="MRNA CAP GUANINE-N7 METHYLTRANSFERASE"/>
    <property type="match status" value="1"/>
</dbReference>
<keyword evidence="6" id="KW-0506">mRNA capping</keyword>
<protein>
    <recommendedName>
        <fullName evidence="1">mRNA (guanine-N(7))-methyltransferase</fullName>
        <ecNumber evidence="1">2.1.1.56</ecNumber>
    </recommendedName>
</protein>
<gene>
    <name evidence="9" type="ORF">DVH24_042062</name>
</gene>
<evidence type="ECO:0000256" key="6">
    <source>
        <dbReference type="ARBA" id="ARBA00023042"/>
    </source>
</evidence>
<dbReference type="Pfam" id="PF03291">
    <property type="entry name" value="mRNA_G-N7_MeTrfase"/>
    <property type="match status" value="1"/>
</dbReference>
<evidence type="ECO:0000313" key="10">
    <source>
        <dbReference type="Proteomes" id="UP000290289"/>
    </source>
</evidence>
<evidence type="ECO:0000259" key="8">
    <source>
        <dbReference type="Pfam" id="PF03291"/>
    </source>
</evidence>
<keyword evidence="2" id="KW-0489">Methyltransferase</keyword>
<dbReference type="GO" id="GO:0004482">
    <property type="term" value="F:mRNA 5'-cap (guanine-N7-)-methyltransferase activity"/>
    <property type="evidence" value="ECO:0007669"/>
    <property type="project" value="UniProtKB-EC"/>
</dbReference>
<keyword evidence="6" id="KW-0507">mRNA processing</keyword>
<dbReference type="STRING" id="3750.A0A498ISX8"/>
<dbReference type="PANTHER" id="PTHR12189">
    <property type="entry name" value="MRNA GUANINE-7- METHYLTRANSFERASE"/>
    <property type="match status" value="1"/>
</dbReference>
<organism evidence="9 10">
    <name type="scientific">Malus domestica</name>
    <name type="common">Apple</name>
    <name type="synonym">Pyrus malus</name>
    <dbReference type="NCBI Taxonomy" id="3750"/>
    <lineage>
        <taxon>Eukaryota</taxon>
        <taxon>Viridiplantae</taxon>
        <taxon>Streptophyta</taxon>
        <taxon>Embryophyta</taxon>
        <taxon>Tracheophyta</taxon>
        <taxon>Spermatophyta</taxon>
        <taxon>Magnoliopsida</taxon>
        <taxon>eudicotyledons</taxon>
        <taxon>Gunneridae</taxon>
        <taxon>Pentapetalae</taxon>
        <taxon>rosids</taxon>
        <taxon>fabids</taxon>
        <taxon>Rosales</taxon>
        <taxon>Rosaceae</taxon>
        <taxon>Amygdaloideae</taxon>
        <taxon>Maleae</taxon>
        <taxon>Malus</taxon>
    </lineage>
</organism>